<sequence>MKEQIEAVQRMQDYIESHWQESITLADLSKASHFSPWYSARLFRKLTGLSPADYIRRYKLSRSALRLRDEDCKVIDVAFDLGFGSVDGYQRAFLREFGCNPREYAAHPVPLYLMTPYGVKYRFTEKEPMNMEQIKNVFIQVIEKPARKVILKRGIQAYDYMTYCNEAGCDVWGLLTSIKSISGEPLCLWLPEQYRPEGTSQYVQGVEVSSDYSGPVPEGFDVIQLPAASYLMFQGEPFEEEDFCQAIQMVQTAMERYDLSVIGLAPDPENPRIQLEPIGTRGYIEMLPVKQAVSSSHSHPAPAVNP</sequence>
<reference evidence="4 5" key="1">
    <citation type="submission" date="2018-08" db="EMBL/GenBank/DDBJ databases">
        <title>A genome reference for cultivated species of the human gut microbiota.</title>
        <authorList>
            <person name="Zou Y."/>
            <person name="Xue W."/>
            <person name="Luo G."/>
        </authorList>
    </citation>
    <scope>NUCLEOTIDE SEQUENCE [LARGE SCALE GENOMIC DNA]</scope>
    <source>
        <strain evidence="4 5">AF14-18</strain>
    </source>
</reference>
<dbReference type="PROSITE" id="PS01124">
    <property type="entry name" value="HTH_ARAC_FAMILY_2"/>
    <property type="match status" value="1"/>
</dbReference>
<accession>A0A412ZEX1</accession>
<proteinExistence type="predicted"/>
<dbReference type="SMART" id="SM00342">
    <property type="entry name" value="HTH_ARAC"/>
    <property type="match status" value="1"/>
</dbReference>
<name>A0A412ZEX1_9FIRM</name>
<keyword evidence="1" id="KW-0805">Transcription regulation</keyword>
<evidence type="ECO:0000313" key="4">
    <source>
        <dbReference type="EMBL" id="RGV78777.1"/>
    </source>
</evidence>
<dbReference type="InterPro" id="IPR009057">
    <property type="entry name" value="Homeodomain-like_sf"/>
</dbReference>
<dbReference type="GO" id="GO:0043565">
    <property type="term" value="F:sequence-specific DNA binding"/>
    <property type="evidence" value="ECO:0007669"/>
    <property type="project" value="InterPro"/>
</dbReference>
<dbReference type="EMBL" id="QRZM01000001">
    <property type="protein sequence ID" value="RGV78777.1"/>
    <property type="molecule type" value="Genomic_DNA"/>
</dbReference>
<evidence type="ECO:0000256" key="3">
    <source>
        <dbReference type="ARBA" id="ARBA00023163"/>
    </source>
</evidence>
<protein>
    <submittedName>
        <fullName evidence="4">AraC family transcriptional regulator</fullName>
    </submittedName>
</protein>
<dbReference type="PANTHER" id="PTHR47504:SF5">
    <property type="entry name" value="RIGHT ORIGIN-BINDING PROTEIN"/>
    <property type="match status" value="1"/>
</dbReference>
<dbReference type="Gene3D" id="1.10.10.60">
    <property type="entry name" value="Homeodomain-like"/>
    <property type="match status" value="2"/>
</dbReference>
<dbReference type="AlphaFoldDB" id="A0A412ZEX1"/>
<gene>
    <name evidence="4" type="ORF">DWW02_03330</name>
</gene>
<evidence type="ECO:0000313" key="5">
    <source>
        <dbReference type="Proteomes" id="UP000284543"/>
    </source>
</evidence>
<dbReference type="PROSITE" id="PS00041">
    <property type="entry name" value="HTH_ARAC_FAMILY_1"/>
    <property type="match status" value="1"/>
</dbReference>
<organism evidence="4 5">
    <name type="scientific">Enterocloster bolteae</name>
    <dbReference type="NCBI Taxonomy" id="208479"/>
    <lineage>
        <taxon>Bacteria</taxon>
        <taxon>Bacillati</taxon>
        <taxon>Bacillota</taxon>
        <taxon>Clostridia</taxon>
        <taxon>Lachnospirales</taxon>
        <taxon>Lachnospiraceae</taxon>
        <taxon>Enterocloster</taxon>
    </lineage>
</organism>
<dbReference type="RefSeq" id="WP_002568049.1">
    <property type="nucleotide sequence ID" value="NZ_CABKUK010000002.1"/>
</dbReference>
<comment type="caution">
    <text evidence="4">The sequence shown here is derived from an EMBL/GenBank/DDBJ whole genome shotgun (WGS) entry which is preliminary data.</text>
</comment>
<dbReference type="PANTHER" id="PTHR47504">
    <property type="entry name" value="RIGHT ORIGIN-BINDING PROTEIN"/>
    <property type="match status" value="1"/>
</dbReference>
<evidence type="ECO:0000256" key="1">
    <source>
        <dbReference type="ARBA" id="ARBA00023015"/>
    </source>
</evidence>
<dbReference type="InterPro" id="IPR050959">
    <property type="entry name" value="MarA-like"/>
</dbReference>
<keyword evidence="2" id="KW-0238">DNA-binding</keyword>
<dbReference type="KEGG" id="cbol:CGC65_04840"/>
<dbReference type="InterPro" id="IPR018060">
    <property type="entry name" value="HTH_AraC"/>
</dbReference>
<dbReference type="Proteomes" id="UP000284543">
    <property type="component" value="Unassembled WGS sequence"/>
</dbReference>
<dbReference type="InterPro" id="IPR018062">
    <property type="entry name" value="HTH_AraC-typ_CS"/>
</dbReference>
<dbReference type="Pfam" id="PF12833">
    <property type="entry name" value="HTH_18"/>
    <property type="match status" value="1"/>
</dbReference>
<keyword evidence="3" id="KW-0804">Transcription</keyword>
<dbReference type="GO" id="GO:0003700">
    <property type="term" value="F:DNA-binding transcription factor activity"/>
    <property type="evidence" value="ECO:0007669"/>
    <property type="project" value="InterPro"/>
</dbReference>
<evidence type="ECO:0000256" key="2">
    <source>
        <dbReference type="ARBA" id="ARBA00023125"/>
    </source>
</evidence>
<dbReference type="SUPFAM" id="SSF46689">
    <property type="entry name" value="Homeodomain-like"/>
    <property type="match status" value="2"/>
</dbReference>